<accession>A0AAV5G6Z8</accession>
<keyword evidence="2" id="KW-0812">Transmembrane</keyword>
<evidence type="ECO:0000313" key="5">
    <source>
        <dbReference type="Proteomes" id="UP001342314"/>
    </source>
</evidence>
<feature type="transmembrane region" description="Helical" evidence="2">
    <location>
        <begin position="345"/>
        <end position="365"/>
    </location>
</feature>
<feature type="transmembrane region" description="Helical" evidence="2">
    <location>
        <begin position="171"/>
        <end position="195"/>
    </location>
</feature>
<dbReference type="GO" id="GO:0047372">
    <property type="term" value="F:monoacylglycerol lipase activity"/>
    <property type="evidence" value="ECO:0007669"/>
    <property type="project" value="TreeGrafter"/>
</dbReference>
<keyword evidence="2" id="KW-1133">Transmembrane helix</keyword>
<protein>
    <recommendedName>
        <fullName evidence="3">AB hydrolase-1 domain-containing protein</fullName>
    </recommendedName>
</protein>
<comment type="caution">
    <text evidence="4">The sequence shown here is derived from an EMBL/GenBank/DDBJ whole genome shotgun (WGS) entry which is preliminary data.</text>
</comment>
<dbReference type="Pfam" id="PF00561">
    <property type="entry name" value="Abhydrolase_1"/>
    <property type="match status" value="1"/>
</dbReference>
<feature type="transmembrane region" description="Helical" evidence="2">
    <location>
        <begin position="207"/>
        <end position="227"/>
    </location>
</feature>
<dbReference type="InterPro" id="IPR050960">
    <property type="entry name" value="AB_hydrolase_4_sf"/>
</dbReference>
<dbReference type="SUPFAM" id="SSF53474">
    <property type="entry name" value="alpha/beta-Hydrolases"/>
    <property type="match status" value="1"/>
</dbReference>
<feature type="domain" description="AB hydrolase-1" evidence="3">
    <location>
        <begin position="583"/>
        <end position="830"/>
    </location>
</feature>
<gene>
    <name evidence="4" type="ORF">Rhopal_001306-T1</name>
</gene>
<organism evidence="4 5">
    <name type="scientific">Rhodotorula paludigena</name>
    <dbReference type="NCBI Taxonomy" id="86838"/>
    <lineage>
        <taxon>Eukaryota</taxon>
        <taxon>Fungi</taxon>
        <taxon>Dikarya</taxon>
        <taxon>Basidiomycota</taxon>
        <taxon>Pucciniomycotina</taxon>
        <taxon>Microbotryomycetes</taxon>
        <taxon>Sporidiobolales</taxon>
        <taxon>Sporidiobolaceae</taxon>
        <taxon>Rhodotorula</taxon>
    </lineage>
</organism>
<keyword evidence="5" id="KW-1185">Reference proteome</keyword>
<dbReference type="GO" id="GO:0051792">
    <property type="term" value="P:medium-chain fatty acid biosynthetic process"/>
    <property type="evidence" value="ECO:0007669"/>
    <property type="project" value="TreeGrafter"/>
</dbReference>
<evidence type="ECO:0000259" key="3">
    <source>
        <dbReference type="Pfam" id="PF00561"/>
    </source>
</evidence>
<reference evidence="4 5" key="1">
    <citation type="submission" date="2021-12" db="EMBL/GenBank/DDBJ databases">
        <title>High titer production of polyol ester of fatty acids by Rhodotorula paludigena BS15 towards product separation-free biomass refinery.</title>
        <authorList>
            <person name="Mano J."/>
            <person name="Ono H."/>
            <person name="Tanaka T."/>
            <person name="Naito K."/>
            <person name="Sushida H."/>
            <person name="Ike M."/>
            <person name="Tokuyasu K."/>
            <person name="Kitaoka M."/>
        </authorList>
    </citation>
    <scope>NUCLEOTIDE SEQUENCE [LARGE SCALE GENOMIC DNA]</scope>
    <source>
        <strain evidence="4 5">BS15</strain>
    </source>
</reference>
<proteinExistence type="inferred from homology"/>
<dbReference type="GO" id="GO:0008126">
    <property type="term" value="F:acetylesterase activity"/>
    <property type="evidence" value="ECO:0007669"/>
    <property type="project" value="TreeGrafter"/>
</dbReference>
<name>A0AAV5G6Z8_9BASI</name>
<dbReference type="InterPro" id="IPR000073">
    <property type="entry name" value="AB_hydrolase_1"/>
</dbReference>
<sequence>MATIDTLPAVAASLGASLESLPAALTSVNTTLLSSLLSAFSSDLEPVLPSLGTAQREQLFSNTTWLAENTAALASIASKLPPADAAASSHETLLALIKIAVTKYDVFSLYSCDVWSALFLFILAILFKAALALLLSPSAIRRTRTALEDQYGGEVDRDLARARMQKPARALLGHLMNLIVSTAALVFQLMANRLFALPGQPVTFDDFVYFSIALKLIIFSYAADLLFGDVRPEIYAHHFFTFALLFVGQMAVFETKSPKFFRMAQWLILQATTEQSTYAAMVSYHALTYLKVQDHRPELQRRLLATAHKLLVFTKYITWVQKVAPAAFSLYWLGRMWYEIDDIAWGRAWLGWSSLIIALLLLLQIKFCDDIFPLANYVGYKLNGGDVPSRTGPVMRILLRLVGRRARRASAPTPERAPSSSAGIDLERGAEDLEKSAGQETEWEFVKAVDSQRSSVLSSTLPELSRSPGQATLDSLLYALGLSAPVRLVHHPLHAKLVAEGDRRIRVEDVLARCPSLVGREAWYTPTTWLSSGHVATIACTIFKFRYDPIVYTRELLQVPDGGTIAVDIAPPLAPGEEMDDRPILIVAHGLTGGSHESYVRNVLAIVTRPKEEGGLGWRAAVVNSRGCANTPVTSGKLYNGAVTDDLRCGLAFLSHFAPDAPLYGIGFSLGANQMAKLVGEDAEDTPLNGAVVLGAPFDFVRGHVALSSSWIRLIYSRAMGKNLKNLVARHASTFKNHPKLDWNGIFDNPYTTLFEFDSLVTAPLAGFGTAIDYYRSASANNVIDRAAVPLLSISALDDPIVDSNGIPFSAATHNPNLAFATTRHGGHLGWFSGFFRPRRWVAKPVVEFLRALHEQNPEKRKARETVPPQRKEERAQIGGKMVVLKDKPEVGFRRVKAEEHSAKGGEAVEGVTQGL</sequence>
<dbReference type="Proteomes" id="UP001342314">
    <property type="component" value="Unassembled WGS sequence"/>
</dbReference>
<evidence type="ECO:0000256" key="1">
    <source>
        <dbReference type="ARBA" id="ARBA00010884"/>
    </source>
</evidence>
<dbReference type="Gene3D" id="3.40.50.1820">
    <property type="entry name" value="alpha/beta hydrolase"/>
    <property type="match status" value="1"/>
</dbReference>
<keyword evidence="2" id="KW-0472">Membrane</keyword>
<feature type="transmembrane region" description="Helical" evidence="2">
    <location>
        <begin position="316"/>
        <end position="333"/>
    </location>
</feature>
<evidence type="ECO:0000256" key="2">
    <source>
        <dbReference type="SAM" id="Phobius"/>
    </source>
</evidence>
<dbReference type="GO" id="GO:0051793">
    <property type="term" value="P:medium-chain fatty acid catabolic process"/>
    <property type="evidence" value="ECO:0007669"/>
    <property type="project" value="TreeGrafter"/>
</dbReference>
<dbReference type="AlphaFoldDB" id="A0AAV5G6Z8"/>
<dbReference type="EMBL" id="BQKY01000003">
    <property type="protein sequence ID" value="GJN88341.1"/>
    <property type="molecule type" value="Genomic_DNA"/>
</dbReference>
<comment type="similarity">
    <text evidence="1">Belongs to the AB hydrolase superfamily. AB hydrolase 4 family.</text>
</comment>
<feature type="transmembrane region" description="Helical" evidence="2">
    <location>
        <begin position="114"/>
        <end position="135"/>
    </location>
</feature>
<evidence type="ECO:0000313" key="4">
    <source>
        <dbReference type="EMBL" id="GJN88341.1"/>
    </source>
</evidence>
<dbReference type="PANTHER" id="PTHR10794:SF63">
    <property type="entry name" value="ALPHA_BETA HYDROLASE 1, ISOFORM A"/>
    <property type="match status" value="1"/>
</dbReference>
<dbReference type="InterPro" id="IPR029058">
    <property type="entry name" value="AB_hydrolase_fold"/>
</dbReference>
<dbReference type="PANTHER" id="PTHR10794">
    <property type="entry name" value="ABHYDROLASE DOMAIN-CONTAINING PROTEIN"/>
    <property type="match status" value="1"/>
</dbReference>
<feature type="transmembrane region" description="Helical" evidence="2">
    <location>
        <begin position="234"/>
        <end position="253"/>
    </location>
</feature>